<dbReference type="InParanoid" id="G3ICV8"/>
<gene>
    <name evidence="1" type="ORF">I79_021512</name>
</gene>
<dbReference type="AlphaFoldDB" id="G3ICV8"/>
<dbReference type="Proteomes" id="UP000001075">
    <property type="component" value="Unassembled WGS sequence"/>
</dbReference>
<reference evidence="2" key="1">
    <citation type="journal article" date="2011" name="Nat. Biotechnol.">
        <title>The genomic sequence of the Chinese hamster ovary (CHO)-K1 cell line.</title>
        <authorList>
            <person name="Xu X."/>
            <person name="Nagarajan H."/>
            <person name="Lewis N.E."/>
            <person name="Pan S."/>
            <person name="Cai Z."/>
            <person name="Liu X."/>
            <person name="Chen W."/>
            <person name="Xie M."/>
            <person name="Wang W."/>
            <person name="Hammond S."/>
            <person name="Andersen M.R."/>
            <person name="Neff N."/>
            <person name="Passarelli B."/>
            <person name="Koh W."/>
            <person name="Fan H.C."/>
            <person name="Wang J."/>
            <person name="Gui Y."/>
            <person name="Lee K.H."/>
            <person name="Betenbaugh M.J."/>
            <person name="Quake S.R."/>
            <person name="Famili I."/>
            <person name="Palsson B.O."/>
            <person name="Wang J."/>
        </authorList>
    </citation>
    <scope>NUCLEOTIDE SEQUENCE [LARGE SCALE GENOMIC DNA]</scope>
    <source>
        <strain evidence="2">CHO K1 cell line</strain>
    </source>
</reference>
<proteinExistence type="predicted"/>
<dbReference type="EMBL" id="JH001966">
    <property type="protein sequence ID" value="EGW09416.1"/>
    <property type="molecule type" value="Genomic_DNA"/>
</dbReference>
<name>G3ICV8_CRIGR</name>
<protein>
    <submittedName>
        <fullName evidence="1">Uncharacterized protein</fullName>
    </submittedName>
</protein>
<evidence type="ECO:0000313" key="1">
    <source>
        <dbReference type="EMBL" id="EGW09416.1"/>
    </source>
</evidence>
<organism evidence="1 2">
    <name type="scientific">Cricetulus griseus</name>
    <name type="common">Chinese hamster</name>
    <name type="synonym">Cricetulus barabensis griseus</name>
    <dbReference type="NCBI Taxonomy" id="10029"/>
    <lineage>
        <taxon>Eukaryota</taxon>
        <taxon>Metazoa</taxon>
        <taxon>Chordata</taxon>
        <taxon>Craniata</taxon>
        <taxon>Vertebrata</taxon>
        <taxon>Euteleostomi</taxon>
        <taxon>Mammalia</taxon>
        <taxon>Eutheria</taxon>
        <taxon>Euarchontoglires</taxon>
        <taxon>Glires</taxon>
        <taxon>Rodentia</taxon>
        <taxon>Myomorpha</taxon>
        <taxon>Muroidea</taxon>
        <taxon>Cricetidae</taxon>
        <taxon>Cricetinae</taxon>
        <taxon>Cricetulus</taxon>
    </lineage>
</organism>
<sequence length="54" mass="6315">MLEKEDYEEINYMDEIELNACSLLSLISQCIPKCYIHKDCAVFSKLATFQESTY</sequence>
<evidence type="ECO:0000313" key="2">
    <source>
        <dbReference type="Proteomes" id="UP000001075"/>
    </source>
</evidence>
<accession>G3ICV8</accession>